<keyword evidence="3" id="KW-1185">Reference proteome</keyword>
<accession>A0A1W1WKQ0</accession>
<feature type="transmembrane region" description="Helical" evidence="1">
    <location>
        <begin position="35"/>
        <end position="55"/>
    </location>
</feature>
<dbReference type="AlphaFoldDB" id="A0A1W1WKQ0"/>
<evidence type="ECO:0000256" key="1">
    <source>
        <dbReference type="SAM" id="Phobius"/>
    </source>
</evidence>
<dbReference type="Proteomes" id="UP000192660">
    <property type="component" value="Unassembled WGS sequence"/>
</dbReference>
<keyword evidence="1" id="KW-1133">Transmembrane helix</keyword>
<sequence>MNRKEIDEVLSWLNAEQEATEKQWLHDRLGLRLWVMNRVLLVLIGFAWFWLWVFSALPPALIAHIVVPMPAAGWYGLIASATFWVVFPRRWPPLRRVVCSAGGWLKQLGLFWAAGPLGLSVPDRWRFAREAVRIEPYKPYCRPKPQRPRQQEAETLNTLYTRDNQGGPPHAR</sequence>
<dbReference type="EMBL" id="FWWY01000001">
    <property type="protein sequence ID" value="SMC06894.1"/>
    <property type="molecule type" value="Genomic_DNA"/>
</dbReference>
<reference evidence="3" key="1">
    <citation type="submission" date="2017-04" db="EMBL/GenBank/DDBJ databases">
        <authorList>
            <person name="Varghese N."/>
            <person name="Submissions S."/>
        </authorList>
    </citation>
    <scope>NUCLEOTIDE SEQUENCE [LARGE SCALE GENOMIC DNA]</scope>
    <source>
        <strain evidence="3">DSM 9293</strain>
    </source>
</reference>
<feature type="transmembrane region" description="Helical" evidence="1">
    <location>
        <begin position="61"/>
        <end position="87"/>
    </location>
</feature>
<protein>
    <recommendedName>
        <fullName evidence="4">TcpE family protein</fullName>
    </recommendedName>
</protein>
<proteinExistence type="predicted"/>
<name>A0A1W1WKQ0_SULTA</name>
<gene>
    <name evidence="2" type="ORF">SAMN00768000_3083</name>
</gene>
<keyword evidence="1" id="KW-0812">Transmembrane</keyword>
<organism evidence="2 3">
    <name type="scientific">Sulfobacillus thermosulfidooxidans (strain DSM 9293 / VKM B-1269 / AT-1)</name>
    <dbReference type="NCBI Taxonomy" id="929705"/>
    <lineage>
        <taxon>Bacteria</taxon>
        <taxon>Bacillati</taxon>
        <taxon>Bacillota</taxon>
        <taxon>Clostridia</taxon>
        <taxon>Eubacteriales</taxon>
        <taxon>Clostridiales Family XVII. Incertae Sedis</taxon>
        <taxon>Sulfobacillus</taxon>
    </lineage>
</organism>
<evidence type="ECO:0000313" key="3">
    <source>
        <dbReference type="Proteomes" id="UP000192660"/>
    </source>
</evidence>
<evidence type="ECO:0008006" key="4">
    <source>
        <dbReference type="Google" id="ProtNLM"/>
    </source>
</evidence>
<evidence type="ECO:0000313" key="2">
    <source>
        <dbReference type="EMBL" id="SMC06894.1"/>
    </source>
</evidence>
<dbReference type="RefSeq" id="WP_020373515.1">
    <property type="nucleotide sequence ID" value="NZ_FWWY01000001.1"/>
</dbReference>
<keyword evidence="1" id="KW-0472">Membrane</keyword>